<feature type="compositionally biased region" description="Pro residues" evidence="1">
    <location>
        <begin position="1"/>
        <end position="20"/>
    </location>
</feature>
<accession>A0A2N5U6P0</accession>
<gene>
    <name evidence="2" type="ORF">PCANC_20753</name>
</gene>
<proteinExistence type="predicted"/>
<comment type="caution">
    <text evidence="2">The sequence shown here is derived from an EMBL/GenBank/DDBJ whole genome shotgun (WGS) entry which is preliminary data.</text>
</comment>
<organism evidence="2 3">
    <name type="scientific">Puccinia coronata f. sp. avenae</name>
    <dbReference type="NCBI Taxonomy" id="200324"/>
    <lineage>
        <taxon>Eukaryota</taxon>
        <taxon>Fungi</taxon>
        <taxon>Dikarya</taxon>
        <taxon>Basidiomycota</taxon>
        <taxon>Pucciniomycotina</taxon>
        <taxon>Pucciniomycetes</taxon>
        <taxon>Pucciniales</taxon>
        <taxon>Pucciniaceae</taxon>
        <taxon>Puccinia</taxon>
    </lineage>
</organism>
<keyword evidence="3" id="KW-1185">Reference proteome</keyword>
<sequence length="61" mass="6509">MSDLPPDPPETQNSPPPNPPLGGKVTHEKGGLRGPRSSRQNLSAEEDIVRQVATAEVLIAR</sequence>
<protein>
    <submittedName>
        <fullName evidence="2">Uncharacterized protein</fullName>
    </submittedName>
</protein>
<dbReference type="EMBL" id="PGCJ01000300">
    <property type="protein sequence ID" value="PLW33395.1"/>
    <property type="molecule type" value="Genomic_DNA"/>
</dbReference>
<name>A0A2N5U6P0_9BASI</name>
<feature type="region of interest" description="Disordered" evidence="1">
    <location>
        <begin position="1"/>
        <end position="45"/>
    </location>
</feature>
<reference evidence="2 3" key="1">
    <citation type="submission" date="2017-11" db="EMBL/GenBank/DDBJ databases">
        <title>De novo assembly and phasing of dikaryotic genomes from two isolates of Puccinia coronata f. sp. avenae, the causal agent of oat crown rust.</title>
        <authorList>
            <person name="Miller M.E."/>
            <person name="Zhang Y."/>
            <person name="Omidvar V."/>
            <person name="Sperschneider J."/>
            <person name="Schwessinger B."/>
            <person name="Raley C."/>
            <person name="Palmer J.M."/>
            <person name="Garnica D."/>
            <person name="Upadhyaya N."/>
            <person name="Rathjen J."/>
            <person name="Taylor J.M."/>
            <person name="Park R.F."/>
            <person name="Dodds P.N."/>
            <person name="Hirsch C.D."/>
            <person name="Kianian S.F."/>
            <person name="Figueroa M."/>
        </authorList>
    </citation>
    <scope>NUCLEOTIDE SEQUENCE [LARGE SCALE GENOMIC DNA]</scope>
    <source>
        <strain evidence="2">12NC29</strain>
    </source>
</reference>
<evidence type="ECO:0000313" key="2">
    <source>
        <dbReference type="EMBL" id="PLW33395.1"/>
    </source>
</evidence>
<evidence type="ECO:0000256" key="1">
    <source>
        <dbReference type="SAM" id="MobiDB-lite"/>
    </source>
</evidence>
<dbReference type="AlphaFoldDB" id="A0A2N5U6P0"/>
<evidence type="ECO:0000313" key="3">
    <source>
        <dbReference type="Proteomes" id="UP000235388"/>
    </source>
</evidence>
<dbReference type="Proteomes" id="UP000235388">
    <property type="component" value="Unassembled WGS sequence"/>
</dbReference>